<protein>
    <submittedName>
        <fullName evidence="4">Sulfatase</fullName>
    </submittedName>
</protein>
<organism evidence="4 5">
    <name type="scientific">Polaribacter reichenbachii</name>
    <dbReference type="NCBI Taxonomy" id="996801"/>
    <lineage>
        <taxon>Bacteria</taxon>
        <taxon>Pseudomonadati</taxon>
        <taxon>Bacteroidota</taxon>
        <taxon>Flavobacteriia</taxon>
        <taxon>Flavobacteriales</taxon>
        <taxon>Flavobacteriaceae</taxon>
    </lineage>
</organism>
<dbReference type="InterPro" id="IPR000917">
    <property type="entry name" value="Sulfatase_N"/>
</dbReference>
<evidence type="ECO:0000313" key="5">
    <source>
        <dbReference type="Proteomes" id="UP000092612"/>
    </source>
</evidence>
<evidence type="ECO:0000256" key="2">
    <source>
        <dbReference type="ARBA" id="ARBA00022801"/>
    </source>
</evidence>
<dbReference type="AlphaFoldDB" id="A0A1B8TV75"/>
<comment type="caution">
    <text evidence="4">The sequence shown here is derived from an EMBL/GenBank/DDBJ whole genome shotgun (WGS) entry which is preliminary data.</text>
</comment>
<dbReference type="PANTHER" id="PTHR42693">
    <property type="entry name" value="ARYLSULFATASE FAMILY MEMBER"/>
    <property type="match status" value="1"/>
</dbReference>
<dbReference type="GO" id="GO:0004065">
    <property type="term" value="F:arylsulfatase activity"/>
    <property type="evidence" value="ECO:0007669"/>
    <property type="project" value="TreeGrafter"/>
</dbReference>
<gene>
    <name evidence="4" type="ORF">LPB301_11350</name>
</gene>
<dbReference type="Gene3D" id="3.40.720.10">
    <property type="entry name" value="Alkaline Phosphatase, subunit A"/>
    <property type="match status" value="1"/>
</dbReference>
<dbReference type="CDD" id="cd16027">
    <property type="entry name" value="SGSH"/>
    <property type="match status" value="1"/>
</dbReference>
<evidence type="ECO:0000313" key="4">
    <source>
        <dbReference type="EMBL" id="OBY63409.1"/>
    </source>
</evidence>
<dbReference type="InterPro" id="IPR017850">
    <property type="entry name" value="Alkaline_phosphatase_core_sf"/>
</dbReference>
<proteinExistence type="inferred from homology"/>
<sequence length="616" mass="71046">MKLRLIVFLTVIQCGFINKVKAQNDKKPNIVWIVSEDNSKHYLKLYDKTGAATPNIEKLAETGVVFNNAFSNTPVCSAARSTLIASSYGPRLVTHYHRKIKQVPIPDGQQMFPAYLREAGYYTTNNSKEDYNIIKADDVWDESSKKATWKNRKKDQPFFHVFNIGTTHESRLHFTKEDVKKGTKTDQSKMFVQPNHPQTDLFRYTVARYHDKMQEMDAQLGAVVDELEKDGLLDETFIFYYGDHGGVLPGSKGYINEMGVHVPLVVHIPAKYKDLVSVKAGTRNDAFVSFVDFGATVLNIAGVDIPKKMDGKPFLGKNITEKDLKKRDETFSYTNRMDEKYDMVRAVRKGKFKYTRNFEPFNFDALMNNYRYKQLGYQQWIKLYKEGKLNKDQSKFFEPKQPEELYNVEEDPYELNNLANNPEYKEIVKSLRNNLNKRMCGLPDLSFYPEFYLINNAFDNPVAFGKKHKKDIKRYIKTANLMLMSFKDAKSKIIKSLNSNDPWVRYWALISASAFGDEAKELSATIKRISKTDSELVNRVRAAEFLGLIKAENPQEVMLNSLYESNDGVEALLILNSIVLMKDGKHQYKFTVDKSKIKAKVLDEPQVLRRLDYLSK</sequence>
<dbReference type="SUPFAM" id="SSF53649">
    <property type="entry name" value="Alkaline phosphatase-like"/>
    <property type="match status" value="1"/>
</dbReference>
<feature type="domain" description="Sulfatase N-terminal" evidence="3">
    <location>
        <begin position="28"/>
        <end position="303"/>
    </location>
</feature>
<dbReference type="Pfam" id="PF00884">
    <property type="entry name" value="Sulfatase"/>
    <property type="match status" value="1"/>
</dbReference>
<dbReference type="InterPro" id="IPR050738">
    <property type="entry name" value="Sulfatase"/>
</dbReference>
<dbReference type="EMBL" id="LSFL01000035">
    <property type="protein sequence ID" value="OBY63409.1"/>
    <property type="molecule type" value="Genomic_DNA"/>
</dbReference>
<accession>A0A1B8TV75</accession>
<evidence type="ECO:0000259" key="3">
    <source>
        <dbReference type="Pfam" id="PF00884"/>
    </source>
</evidence>
<dbReference type="RefSeq" id="WP_068361771.1">
    <property type="nucleotide sequence ID" value="NZ_CP019337.1"/>
</dbReference>
<dbReference type="OrthoDB" id="9789742at2"/>
<dbReference type="PANTHER" id="PTHR42693:SF53">
    <property type="entry name" value="ENDO-4-O-SULFATASE"/>
    <property type="match status" value="1"/>
</dbReference>
<dbReference type="STRING" id="996801.BW723_04360"/>
<evidence type="ECO:0000256" key="1">
    <source>
        <dbReference type="ARBA" id="ARBA00008779"/>
    </source>
</evidence>
<comment type="similarity">
    <text evidence="1">Belongs to the sulfatase family.</text>
</comment>
<keyword evidence="5" id="KW-1185">Reference proteome</keyword>
<keyword evidence="2" id="KW-0378">Hydrolase</keyword>
<dbReference type="Proteomes" id="UP000092612">
    <property type="component" value="Unassembled WGS sequence"/>
</dbReference>
<name>A0A1B8TV75_9FLAO</name>
<dbReference type="KEGG" id="prn:BW723_04360"/>
<reference evidence="4" key="1">
    <citation type="submission" date="2016-02" db="EMBL/GenBank/DDBJ databases">
        <authorList>
            <person name="Wen L."/>
            <person name="He K."/>
            <person name="Yang H."/>
        </authorList>
    </citation>
    <scope>NUCLEOTIDE SEQUENCE</scope>
    <source>
        <strain evidence="4">KCTC 23969</strain>
    </source>
</reference>